<sequence>MTGEIYGWMRGLAFFFIFMTAVLNCLPDQKYRRYVRFFLGMLLLVLMARPLLSLFHLDEILSRSVSRGMLEAGAEEAGWQIRAEGIQQELLSQGYQAEIESQIRGFLEERGIGEASVEVELNQEQMEVEAVKIRAAPDTEGILYQSEVREREEALAGKLEEVKTELTEVYGVDPAHIDVTVQK</sequence>
<dbReference type="Proteomes" id="UP000824169">
    <property type="component" value="Unassembled WGS sequence"/>
</dbReference>
<name>A0A9D1TAU1_9FIRM</name>
<evidence type="ECO:0000256" key="1">
    <source>
        <dbReference type="SAM" id="Phobius"/>
    </source>
</evidence>
<accession>A0A9D1TAU1</accession>
<reference evidence="2" key="1">
    <citation type="submission" date="2020-10" db="EMBL/GenBank/DDBJ databases">
        <authorList>
            <person name="Gilroy R."/>
        </authorList>
    </citation>
    <scope>NUCLEOTIDE SEQUENCE</scope>
    <source>
        <strain evidence="2">CHK188-20938</strain>
    </source>
</reference>
<dbReference type="InterPro" id="IPR014245">
    <property type="entry name" value="Spore_III_AF"/>
</dbReference>
<keyword evidence="1" id="KW-0812">Transmembrane</keyword>
<feature type="transmembrane region" description="Helical" evidence="1">
    <location>
        <begin position="6"/>
        <end position="26"/>
    </location>
</feature>
<comment type="caution">
    <text evidence="2">The sequence shown here is derived from an EMBL/GenBank/DDBJ whole genome shotgun (WGS) entry which is preliminary data.</text>
</comment>
<reference evidence="2" key="2">
    <citation type="journal article" date="2021" name="PeerJ">
        <title>Extensive microbial diversity within the chicken gut microbiome revealed by metagenomics and culture.</title>
        <authorList>
            <person name="Gilroy R."/>
            <person name="Ravi A."/>
            <person name="Getino M."/>
            <person name="Pursley I."/>
            <person name="Horton D.L."/>
            <person name="Alikhan N.F."/>
            <person name="Baker D."/>
            <person name="Gharbi K."/>
            <person name="Hall N."/>
            <person name="Watson M."/>
            <person name="Adriaenssens E.M."/>
            <person name="Foster-Nyarko E."/>
            <person name="Jarju S."/>
            <person name="Secka A."/>
            <person name="Antonio M."/>
            <person name="Oren A."/>
            <person name="Chaudhuri R.R."/>
            <person name="La Ragione R."/>
            <person name="Hildebrand F."/>
            <person name="Pallen M.J."/>
        </authorList>
    </citation>
    <scope>NUCLEOTIDE SEQUENCE</scope>
    <source>
        <strain evidence="2">CHK188-20938</strain>
    </source>
</reference>
<proteinExistence type="predicted"/>
<evidence type="ECO:0000313" key="2">
    <source>
        <dbReference type="EMBL" id="HIV25002.1"/>
    </source>
</evidence>
<evidence type="ECO:0000313" key="3">
    <source>
        <dbReference type="Proteomes" id="UP000824169"/>
    </source>
</evidence>
<keyword evidence="1" id="KW-0472">Membrane</keyword>
<gene>
    <name evidence="2" type="ORF">IAB71_04315</name>
</gene>
<dbReference type="AlphaFoldDB" id="A0A9D1TAU1"/>
<dbReference type="EMBL" id="DVOO01000011">
    <property type="protein sequence ID" value="HIV25002.1"/>
    <property type="molecule type" value="Genomic_DNA"/>
</dbReference>
<feature type="transmembrane region" description="Helical" evidence="1">
    <location>
        <begin position="38"/>
        <end position="57"/>
    </location>
</feature>
<protein>
    <submittedName>
        <fullName evidence="2">Stage III sporulation protein AF</fullName>
    </submittedName>
</protein>
<dbReference type="Pfam" id="PF09581">
    <property type="entry name" value="Spore_III_AF"/>
    <property type="match status" value="1"/>
</dbReference>
<organism evidence="2 3">
    <name type="scientific">Candidatus Scatomonas pullistercoris</name>
    <dbReference type="NCBI Taxonomy" id="2840920"/>
    <lineage>
        <taxon>Bacteria</taxon>
        <taxon>Bacillati</taxon>
        <taxon>Bacillota</taxon>
        <taxon>Clostridia</taxon>
        <taxon>Lachnospirales</taxon>
        <taxon>Lachnospiraceae</taxon>
        <taxon>Lachnospiraceae incertae sedis</taxon>
        <taxon>Candidatus Scatomonas</taxon>
    </lineage>
</organism>
<keyword evidence="1" id="KW-1133">Transmembrane helix</keyword>